<keyword evidence="3" id="KW-0479">Metal-binding</keyword>
<dbReference type="GO" id="GO:0051539">
    <property type="term" value="F:4 iron, 4 sulfur cluster binding"/>
    <property type="evidence" value="ECO:0007669"/>
    <property type="project" value="UniProtKB-KW"/>
</dbReference>
<feature type="transmembrane region" description="Helical" evidence="7">
    <location>
        <begin position="322"/>
        <end position="341"/>
    </location>
</feature>
<keyword evidence="2" id="KW-0004">4Fe-4S</keyword>
<sequence length="369" mass="41012">MNRRKWMQLLCLVTCFLMMMSIALLRGGKLFGHDFTAQKSTSTEAPKDTVPTIRTSSDGTTVINTTALGADLVGYAGPVPIELHLRDGRIERLEVLPNSETPSFLEAVTDELPARWVGRTAEEAATMEVDVVSGATFTSRALIGNVRRAAAYATDHPAAPSLWDTLDLSPGSIAALLVVLLAAILPLFVHNRTYQTVQQVLNVAVLGFWSGSFLSYTLFLGYLTNGAQLLLSIVPIVMLVTAFIYPLFGRPQYYCTHICPLGSLQQLAGRVNRRKWHLSSRTVRLLERFRKGLWVALMICLWTGVFTEWIDWELFPAFLVRTAPVVLIVLTAIVTLLSAFIPRPYCRFVCPTGTLFKMSEGMKPKRAFR</sequence>
<dbReference type="PANTHER" id="PTHR30176:SF3">
    <property type="entry name" value="FERREDOXIN-TYPE PROTEIN NAPH"/>
    <property type="match status" value="1"/>
</dbReference>
<evidence type="ECO:0000259" key="8">
    <source>
        <dbReference type="SMART" id="SM00900"/>
    </source>
</evidence>
<comment type="caution">
    <text evidence="9">The sequence shown here is derived from an EMBL/GenBank/DDBJ whole genome shotgun (WGS) entry which is preliminary data.</text>
</comment>
<keyword evidence="7" id="KW-0812">Transmembrane</keyword>
<feature type="transmembrane region" description="Helical" evidence="7">
    <location>
        <begin position="200"/>
        <end position="223"/>
    </location>
</feature>
<organism evidence="9 10">
    <name type="scientific">Tannerella sp. oral taxon BU063 isolate Cell 2</name>
    <dbReference type="NCBI Taxonomy" id="1411148"/>
    <lineage>
        <taxon>Bacteria</taxon>
        <taxon>Pseudomonadati</taxon>
        <taxon>Bacteroidota</taxon>
        <taxon>Bacteroidia</taxon>
        <taxon>Bacteroidales</taxon>
        <taxon>Tannerellaceae</taxon>
        <taxon>Tannerella</taxon>
    </lineage>
</organism>
<dbReference type="GO" id="GO:0005886">
    <property type="term" value="C:plasma membrane"/>
    <property type="evidence" value="ECO:0007669"/>
    <property type="project" value="TreeGrafter"/>
</dbReference>
<dbReference type="PANTHER" id="PTHR30176">
    <property type="entry name" value="FERREDOXIN-TYPE PROTEIN NAPH"/>
    <property type="match status" value="1"/>
</dbReference>
<proteinExistence type="predicted"/>
<feature type="transmembrane region" description="Helical" evidence="7">
    <location>
        <begin position="292"/>
        <end position="310"/>
    </location>
</feature>
<evidence type="ECO:0000256" key="7">
    <source>
        <dbReference type="SAM" id="Phobius"/>
    </source>
</evidence>
<dbReference type="InterPro" id="IPR051684">
    <property type="entry name" value="Electron_Trans/Redox"/>
</dbReference>
<evidence type="ECO:0000256" key="4">
    <source>
        <dbReference type="ARBA" id="ARBA00022982"/>
    </source>
</evidence>
<dbReference type="Pfam" id="PF12801">
    <property type="entry name" value="Fer4_5"/>
    <property type="match status" value="2"/>
</dbReference>
<evidence type="ECO:0000313" key="9">
    <source>
        <dbReference type="EMBL" id="ETK02665.1"/>
    </source>
</evidence>
<dbReference type="SMART" id="SM00900">
    <property type="entry name" value="FMN_bind"/>
    <property type="match status" value="1"/>
</dbReference>
<reference evidence="9 10" key="1">
    <citation type="submission" date="2013-11" db="EMBL/GenBank/DDBJ databases">
        <title>Single cell genomics of uncultured Tannerella BU063 (oral taxon 286).</title>
        <authorList>
            <person name="Beall C.J."/>
            <person name="Campbell A.G."/>
            <person name="Griffen A.L."/>
            <person name="Podar M."/>
            <person name="Leys E.J."/>
        </authorList>
    </citation>
    <scope>NUCLEOTIDE SEQUENCE [LARGE SCALE GENOMIC DNA]</scope>
    <source>
        <strain evidence="9">Cell 2</strain>
    </source>
</reference>
<evidence type="ECO:0000256" key="3">
    <source>
        <dbReference type="ARBA" id="ARBA00022723"/>
    </source>
</evidence>
<keyword evidence="7" id="KW-0472">Membrane</keyword>
<dbReference type="Pfam" id="PF04205">
    <property type="entry name" value="FMN_bind"/>
    <property type="match status" value="1"/>
</dbReference>
<feature type="domain" description="FMN-binding" evidence="8">
    <location>
        <begin position="74"/>
        <end position="153"/>
    </location>
</feature>
<evidence type="ECO:0000256" key="5">
    <source>
        <dbReference type="ARBA" id="ARBA00023004"/>
    </source>
</evidence>
<dbReference type="Proteomes" id="UP000018837">
    <property type="component" value="Unassembled WGS sequence"/>
</dbReference>
<dbReference type="GO" id="GO:0010181">
    <property type="term" value="F:FMN binding"/>
    <property type="evidence" value="ECO:0007669"/>
    <property type="project" value="InterPro"/>
</dbReference>
<keyword evidence="7" id="KW-1133">Transmembrane helix</keyword>
<dbReference type="AlphaFoldDB" id="W2C6A4"/>
<dbReference type="PATRIC" id="fig|1411148.3.peg.380"/>
<keyword evidence="1" id="KW-0813">Transport</keyword>
<keyword evidence="6" id="KW-0411">Iron-sulfur</keyword>
<dbReference type="InterPro" id="IPR007329">
    <property type="entry name" value="FMN-bd"/>
</dbReference>
<feature type="transmembrane region" description="Helical" evidence="7">
    <location>
        <begin position="168"/>
        <end position="188"/>
    </location>
</feature>
<gene>
    <name evidence="9" type="ORF">N425_03060</name>
</gene>
<accession>W2C6A4</accession>
<keyword evidence="4" id="KW-0249">Electron transport</keyword>
<dbReference type="InterPro" id="IPR017896">
    <property type="entry name" value="4Fe4S_Fe-S-bd"/>
</dbReference>
<feature type="transmembrane region" description="Helical" evidence="7">
    <location>
        <begin position="229"/>
        <end position="248"/>
    </location>
</feature>
<name>W2C6A4_9BACT</name>
<evidence type="ECO:0000256" key="6">
    <source>
        <dbReference type="ARBA" id="ARBA00023014"/>
    </source>
</evidence>
<protein>
    <submittedName>
        <fullName evidence="9">Regulatory protein</fullName>
    </submittedName>
</protein>
<evidence type="ECO:0000256" key="1">
    <source>
        <dbReference type="ARBA" id="ARBA00022448"/>
    </source>
</evidence>
<evidence type="ECO:0000256" key="2">
    <source>
        <dbReference type="ARBA" id="ARBA00022485"/>
    </source>
</evidence>
<dbReference type="EMBL" id="AYUF01000311">
    <property type="protein sequence ID" value="ETK02665.1"/>
    <property type="molecule type" value="Genomic_DNA"/>
</dbReference>
<dbReference type="GO" id="GO:0046872">
    <property type="term" value="F:metal ion binding"/>
    <property type="evidence" value="ECO:0007669"/>
    <property type="project" value="UniProtKB-KW"/>
</dbReference>
<keyword evidence="5" id="KW-0408">Iron</keyword>
<evidence type="ECO:0000313" key="10">
    <source>
        <dbReference type="Proteomes" id="UP000018837"/>
    </source>
</evidence>